<organism evidence="1 2">
    <name type="scientific">Phycomyces blakesleeanus (strain ATCC 8743b / DSM 1359 / FGSC 10004 / NBRC 33097 / NRRL 1555)</name>
    <dbReference type="NCBI Taxonomy" id="763407"/>
    <lineage>
        <taxon>Eukaryota</taxon>
        <taxon>Fungi</taxon>
        <taxon>Fungi incertae sedis</taxon>
        <taxon>Mucoromycota</taxon>
        <taxon>Mucoromycotina</taxon>
        <taxon>Mucoromycetes</taxon>
        <taxon>Mucorales</taxon>
        <taxon>Phycomycetaceae</taxon>
        <taxon>Phycomyces</taxon>
    </lineage>
</organism>
<reference evidence="2" key="1">
    <citation type="submission" date="2015-06" db="EMBL/GenBank/DDBJ databases">
        <title>Expansion of signal transduction pathways in fungi by whole-genome duplication.</title>
        <authorList>
            <consortium name="DOE Joint Genome Institute"/>
            <person name="Corrochano L.M."/>
            <person name="Kuo A."/>
            <person name="Marcet-Houben M."/>
            <person name="Polaino S."/>
            <person name="Salamov A."/>
            <person name="Villalobos J.M."/>
            <person name="Alvarez M.I."/>
            <person name="Avalos J."/>
            <person name="Benito E.P."/>
            <person name="Benoit I."/>
            <person name="Burger G."/>
            <person name="Camino L.P."/>
            <person name="Canovas D."/>
            <person name="Cerda-Olmedo E."/>
            <person name="Cheng J.-F."/>
            <person name="Dominguez A."/>
            <person name="Elias M."/>
            <person name="Eslava A.P."/>
            <person name="Glaser F."/>
            <person name="Grimwood J."/>
            <person name="Gutierrez G."/>
            <person name="Heitman J."/>
            <person name="Henrissat B."/>
            <person name="Iturriaga E.A."/>
            <person name="Lang B.F."/>
            <person name="Lavin J.L."/>
            <person name="Lee S."/>
            <person name="Li W."/>
            <person name="Lindquist E."/>
            <person name="Lopez-Garcia S."/>
            <person name="Luque E.M."/>
            <person name="Marcos A.T."/>
            <person name="Martin J."/>
            <person name="McCluskey K."/>
            <person name="Medina H.R."/>
            <person name="Miralles-Duran A."/>
            <person name="Miyazaki A."/>
            <person name="Munoz-Torres E."/>
            <person name="Oguiza J.A."/>
            <person name="Ohm R."/>
            <person name="Olmedo M."/>
            <person name="Orejas M."/>
            <person name="Ortiz-Castellanos L."/>
            <person name="Pisabarro A.G."/>
            <person name="Rodriguez-Romero J."/>
            <person name="Ruiz-Herrera J."/>
            <person name="Ruiz-Vazquez R."/>
            <person name="Sanz C."/>
            <person name="Schackwitz W."/>
            <person name="Schmutz J."/>
            <person name="Shahriari M."/>
            <person name="Shelest E."/>
            <person name="Silva-Franco F."/>
            <person name="Soanes D."/>
            <person name="Syed K."/>
            <person name="Tagua V.G."/>
            <person name="Talbot N.J."/>
            <person name="Thon M."/>
            <person name="De vries R.P."/>
            <person name="Wiebenga A."/>
            <person name="Yadav J.S."/>
            <person name="Braun E.L."/>
            <person name="Baker S."/>
            <person name="Garre V."/>
            <person name="Horwitz B."/>
            <person name="Torres-Martinez S."/>
            <person name="Idnurm A."/>
            <person name="Herrera-Estrella A."/>
            <person name="Gabaldon T."/>
            <person name="Grigoriev I.V."/>
        </authorList>
    </citation>
    <scope>NUCLEOTIDE SEQUENCE [LARGE SCALE GENOMIC DNA]</scope>
    <source>
        <strain evidence="2">NRRL 1555(-)</strain>
    </source>
</reference>
<dbReference type="GeneID" id="29002299"/>
<proteinExistence type="predicted"/>
<keyword evidence="2" id="KW-1185">Reference proteome</keyword>
<dbReference type="OrthoDB" id="10452102at2759"/>
<accession>A0A162X7P8</accession>
<gene>
    <name evidence="1" type="ORF">PHYBLDRAFT_65068</name>
</gene>
<dbReference type="VEuPathDB" id="FungiDB:PHYBLDRAFT_65068"/>
<name>A0A162X7P8_PHYB8</name>
<dbReference type="RefSeq" id="XP_018291045.1">
    <property type="nucleotide sequence ID" value="XM_018441393.1"/>
</dbReference>
<dbReference type="InParanoid" id="A0A162X7P8"/>
<dbReference type="Proteomes" id="UP000077315">
    <property type="component" value="Unassembled WGS sequence"/>
</dbReference>
<evidence type="ECO:0000313" key="1">
    <source>
        <dbReference type="EMBL" id="OAD73005.1"/>
    </source>
</evidence>
<dbReference type="EMBL" id="KV440982">
    <property type="protein sequence ID" value="OAD73005.1"/>
    <property type="molecule type" value="Genomic_DNA"/>
</dbReference>
<sequence length="201" mass="22282">MAQENSYTSSISNTVLMKQIALLLTLLIIVQGIFASSYKRWVAPTLGDPYIPQGALSGYGTGIPVENLTALARVPLGGNTTAVFIFKLTGDTIFYDLYLEGFSSKSDCISWTVGINHVMSYTPANQKTCIFNIREPAECRASLGVSGIYINETPQVVVLQLVWRLVISIPLRNALCWFHILLMIRLFRNTFVRILSSVQAQ</sequence>
<evidence type="ECO:0000313" key="2">
    <source>
        <dbReference type="Proteomes" id="UP000077315"/>
    </source>
</evidence>
<dbReference type="AlphaFoldDB" id="A0A162X7P8"/>
<protein>
    <submittedName>
        <fullName evidence="1">Uncharacterized protein</fullName>
    </submittedName>
</protein>